<accession>A0A318KH86</accession>
<dbReference type="InterPro" id="IPR047817">
    <property type="entry name" value="ABC2_TM_bact-type"/>
</dbReference>
<dbReference type="GO" id="GO:0043190">
    <property type="term" value="C:ATP-binding cassette (ABC) transporter complex"/>
    <property type="evidence" value="ECO:0007669"/>
    <property type="project" value="InterPro"/>
</dbReference>
<dbReference type="PANTHER" id="PTHR43229:SF2">
    <property type="entry name" value="NODULATION PROTEIN J"/>
    <property type="match status" value="1"/>
</dbReference>
<feature type="domain" description="ABC transmembrane type-2" evidence="6">
    <location>
        <begin position="19"/>
        <end position="248"/>
    </location>
</feature>
<dbReference type="Proteomes" id="UP000247612">
    <property type="component" value="Unassembled WGS sequence"/>
</dbReference>
<reference evidence="7 8" key="1">
    <citation type="submission" date="2018-05" db="EMBL/GenBank/DDBJ databases">
        <title>Genomic Encyclopedia of Type Strains, Phase IV (KMG-IV): sequencing the most valuable type-strain genomes for metagenomic binning, comparative biology and taxonomic classification.</title>
        <authorList>
            <person name="Goeker M."/>
        </authorList>
    </citation>
    <scope>NUCLEOTIDE SEQUENCE [LARGE SCALE GENOMIC DNA]</scope>
    <source>
        <strain evidence="7 8">JC118</strain>
    </source>
</reference>
<comment type="subcellular location">
    <subcellularLocation>
        <location evidence="5">Cell membrane</location>
        <topology evidence="5">Multi-pass membrane protein</topology>
    </subcellularLocation>
    <subcellularLocation>
        <location evidence="1">Membrane</location>
        <topology evidence="1">Multi-pass membrane protein</topology>
    </subcellularLocation>
</comment>
<dbReference type="OrthoDB" id="670210at2"/>
<feature type="transmembrane region" description="Helical" evidence="5">
    <location>
        <begin position="133"/>
        <end position="155"/>
    </location>
</feature>
<comment type="caution">
    <text evidence="7">The sequence shown here is derived from an EMBL/GenBank/DDBJ whole genome shotgun (WGS) entry which is preliminary data.</text>
</comment>
<evidence type="ECO:0000256" key="3">
    <source>
        <dbReference type="ARBA" id="ARBA00022989"/>
    </source>
</evidence>
<proteinExistence type="inferred from homology"/>
<dbReference type="PIRSF" id="PIRSF006648">
    <property type="entry name" value="DrrB"/>
    <property type="match status" value="1"/>
</dbReference>
<keyword evidence="5" id="KW-0813">Transport</keyword>
<dbReference type="GO" id="GO:0140359">
    <property type="term" value="F:ABC-type transporter activity"/>
    <property type="evidence" value="ECO:0007669"/>
    <property type="project" value="InterPro"/>
</dbReference>
<sequence>MRVFTLLYRNVKWRFHNAFTIIITLLQPLLWLILYSSAAKQTMQNTGIDNYTAFILPGILILVSFGTCSSSGMMNYLMKKDGSFYRILIAPMHRGIIILGQLLEAVLCSYLEAAVLCVTALCLSVKLPLNLTVIAWVLILIALTVFFMAGLCYGISMILPNEVVYETVMNAIVLPIFFLSSALFPAAGMNNALAIALSCNPFTYVIDALRALILNGSIDPHQLAAVIIMLILLSGISFSFAYMQLKKETN</sequence>
<protein>
    <recommendedName>
        <fullName evidence="5">Transport permease protein</fullName>
    </recommendedName>
</protein>
<dbReference type="InterPro" id="IPR013525">
    <property type="entry name" value="ABC2_TM"/>
</dbReference>
<evidence type="ECO:0000313" key="7">
    <source>
        <dbReference type="EMBL" id="PXX76860.1"/>
    </source>
</evidence>
<organism evidence="7 8">
    <name type="scientific">Dielma fastidiosa</name>
    <dbReference type="NCBI Taxonomy" id="1034346"/>
    <lineage>
        <taxon>Bacteria</taxon>
        <taxon>Bacillati</taxon>
        <taxon>Bacillota</taxon>
        <taxon>Erysipelotrichia</taxon>
        <taxon>Erysipelotrichales</taxon>
        <taxon>Erysipelotrichaceae</taxon>
        <taxon>Dielma</taxon>
    </lineage>
</organism>
<dbReference type="EMBL" id="QJKH01000013">
    <property type="protein sequence ID" value="PXX76860.1"/>
    <property type="molecule type" value="Genomic_DNA"/>
</dbReference>
<dbReference type="InterPro" id="IPR000412">
    <property type="entry name" value="ABC_2_transport"/>
</dbReference>
<comment type="similarity">
    <text evidence="5">Belongs to the ABC-2 integral membrane protein family.</text>
</comment>
<keyword evidence="8" id="KW-1185">Reference proteome</keyword>
<evidence type="ECO:0000256" key="4">
    <source>
        <dbReference type="ARBA" id="ARBA00023136"/>
    </source>
</evidence>
<dbReference type="PROSITE" id="PS51012">
    <property type="entry name" value="ABC_TM2"/>
    <property type="match status" value="1"/>
</dbReference>
<feature type="transmembrane region" description="Helical" evidence="5">
    <location>
        <begin position="98"/>
        <end position="121"/>
    </location>
</feature>
<name>A0A318KH86_9FIRM</name>
<evidence type="ECO:0000259" key="6">
    <source>
        <dbReference type="PROSITE" id="PS51012"/>
    </source>
</evidence>
<feature type="transmembrane region" description="Helical" evidence="5">
    <location>
        <begin position="193"/>
        <end position="213"/>
    </location>
</feature>
<keyword evidence="3 5" id="KW-1133">Transmembrane helix</keyword>
<feature type="transmembrane region" description="Helical" evidence="5">
    <location>
        <begin position="167"/>
        <end position="187"/>
    </location>
</feature>
<keyword evidence="4 5" id="KW-0472">Membrane</keyword>
<dbReference type="STRING" id="1034346.GCA_000313565_03365"/>
<evidence type="ECO:0000256" key="1">
    <source>
        <dbReference type="ARBA" id="ARBA00004141"/>
    </source>
</evidence>
<dbReference type="Pfam" id="PF01061">
    <property type="entry name" value="ABC2_membrane"/>
    <property type="match status" value="1"/>
</dbReference>
<evidence type="ECO:0000256" key="2">
    <source>
        <dbReference type="ARBA" id="ARBA00022692"/>
    </source>
</evidence>
<keyword evidence="2 5" id="KW-0812">Transmembrane</keyword>
<evidence type="ECO:0000313" key="8">
    <source>
        <dbReference type="Proteomes" id="UP000247612"/>
    </source>
</evidence>
<keyword evidence="5" id="KW-1003">Cell membrane</keyword>
<feature type="transmembrane region" description="Helical" evidence="5">
    <location>
        <begin position="54"/>
        <end position="77"/>
    </location>
</feature>
<dbReference type="PANTHER" id="PTHR43229">
    <property type="entry name" value="NODULATION PROTEIN J"/>
    <property type="match status" value="1"/>
</dbReference>
<dbReference type="AlphaFoldDB" id="A0A318KH86"/>
<dbReference type="InterPro" id="IPR051784">
    <property type="entry name" value="Nod_factor_ABC_transporter"/>
</dbReference>
<feature type="transmembrane region" description="Helical" evidence="5">
    <location>
        <begin position="225"/>
        <end position="245"/>
    </location>
</feature>
<evidence type="ECO:0000256" key="5">
    <source>
        <dbReference type="RuleBase" id="RU361157"/>
    </source>
</evidence>
<dbReference type="RefSeq" id="WP_022939644.1">
    <property type="nucleotide sequence ID" value="NZ_CABKRQ010000011.1"/>
</dbReference>
<dbReference type="PRINTS" id="PR00164">
    <property type="entry name" value="ABC2TRNSPORT"/>
</dbReference>
<gene>
    <name evidence="7" type="ORF">DES51_11355</name>
</gene>